<proteinExistence type="inferred from homology"/>
<evidence type="ECO:0000256" key="7">
    <source>
        <dbReference type="ARBA" id="ARBA00023180"/>
    </source>
</evidence>
<evidence type="ECO:0000256" key="3">
    <source>
        <dbReference type="ARBA" id="ARBA00012646"/>
    </source>
</evidence>
<keyword evidence="6" id="KW-1015">Disulfide bond</keyword>
<evidence type="ECO:0000256" key="2">
    <source>
        <dbReference type="ARBA" id="ARBA00005375"/>
    </source>
</evidence>
<evidence type="ECO:0000256" key="8">
    <source>
        <dbReference type="SAM" id="SignalP"/>
    </source>
</evidence>
<reference evidence="9 10" key="1">
    <citation type="submission" date="2023-11" db="EMBL/GenBank/DDBJ databases">
        <authorList>
            <person name="Okamura Y."/>
        </authorList>
    </citation>
    <scope>NUCLEOTIDE SEQUENCE [LARGE SCALE GENOMIC DNA]</scope>
</reference>
<evidence type="ECO:0000256" key="4">
    <source>
        <dbReference type="ARBA" id="ARBA00022729"/>
    </source>
</evidence>
<keyword evidence="5" id="KW-0378">Hydrolase</keyword>
<comment type="caution">
    <text evidence="9">The sequence shown here is derived from an EMBL/GenBank/DDBJ whole genome shotgun (WGS) entry which is preliminary data.</text>
</comment>
<dbReference type="Proteomes" id="UP001497472">
    <property type="component" value="Unassembled WGS sequence"/>
</dbReference>
<evidence type="ECO:0000256" key="5">
    <source>
        <dbReference type="ARBA" id="ARBA00022801"/>
    </source>
</evidence>
<dbReference type="PANTHER" id="PTHR11567:SF211">
    <property type="entry name" value="PROSTATIC ACID PHOSPHATASE"/>
    <property type="match status" value="1"/>
</dbReference>
<dbReference type="Pfam" id="PF00328">
    <property type="entry name" value="His_Phos_2"/>
    <property type="match status" value="1"/>
</dbReference>
<feature type="chain" id="PRO_5043326178" description="acid phosphatase" evidence="8">
    <location>
        <begin position="17"/>
        <end position="396"/>
    </location>
</feature>
<dbReference type="EMBL" id="CAVLEF010000040">
    <property type="protein sequence ID" value="CAK1549739.1"/>
    <property type="molecule type" value="Genomic_DNA"/>
</dbReference>
<evidence type="ECO:0000313" key="10">
    <source>
        <dbReference type="Proteomes" id="UP001497472"/>
    </source>
</evidence>
<dbReference type="SUPFAM" id="SSF53254">
    <property type="entry name" value="Phosphoglycerate mutase-like"/>
    <property type="match status" value="1"/>
</dbReference>
<sequence>MAPYIVFGLLLVAVSCDELVPEHPIGVGLEPDNMVEDVDNGLANTDILMAFVVFRHGDRTPDLDEMAKFPSDQYTHSTFFPFGVKALTNKGKQRGYRVGEYIRKRYNNLISNLYLPDELYVQTTGYARTKMTVLTALAAIYPPMPAQKWNPNLNWQPVPYDTPSYENDDLLYYYNCPRYLEMRERVYNMPEVKKWMKPYEGLYQFLNTKTDVNITTPEDGFYLDNLIQAFENVGVPPPEWAKEIMPQIKEITKIEYVIEFYSSEMIRLSAGVLLEKIVNATSSVISGHKDLPKLWLFSAHENNVAAFMSAIRVFKPHQPMYGATISLEFRKHRLTGQYGVTAVYAADVSSGEPGVVLPIAGCGGLSFCDYDTFINLTQDYVISLSDFKKQCKEPLT</sequence>
<comment type="catalytic activity">
    <reaction evidence="1">
        <text>a phosphate monoester + H2O = an alcohol + phosphate</text>
        <dbReference type="Rhea" id="RHEA:15017"/>
        <dbReference type="ChEBI" id="CHEBI:15377"/>
        <dbReference type="ChEBI" id="CHEBI:30879"/>
        <dbReference type="ChEBI" id="CHEBI:43474"/>
        <dbReference type="ChEBI" id="CHEBI:67140"/>
        <dbReference type="EC" id="3.1.3.2"/>
    </reaction>
</comment>
<evidence type="ECO:0000313" key="9">
    <source>
        <dbReference type="EMBL" id="CAK1549739.1"/>
    </source>
</evidence>
<dbReference type="Gene3D" id="3.40.50.1240">
    <property type="entry name" value="Phosphoglycerate mutase-like"/>
    <property type="match status" value="1"/>
</dbReference>
<dbReference type="CDD" id="cd07061">
    <property type="entry name" value="HP_HAP_like"/>
    <property type="match status" value="1"/>
</dbReference>
<dbReference type="GO" id="GO:0003993">
    <property type="term" value="F:acid phosphatase activity"/>
    <property type="evidence" value="ECO:0007669"/>
    <property type="project" value="UniProtKB-EC"/>
</dbReference>
<dbReference type="AlphaFoldDB" id="A0AAV1JMG6"/>
<gene>
    <name evidence="9" type="ORF">LNINA_LOCUS9014</name>
</gene>
<evidence type="ECO:0000256" key="6">
    <source>
        <dbReference type="ARBA" id="ARBA00023157"/>
    </source>
</evidence>
<dbReference type="EC" id="3.1.3.2" evidence="3"/>
<keyword evidence="10" id="KW-1185">Reference proteome</keyword>
<dbReference type="PANTHER" id="PTHR11567">
    <property type="entry name" value="ACID PHOSPHATASE-RELATED"/>
    <property type="match status" value="1"/>
</dbReference>
<name>A0AAV1JMG6_9NEOP</name>
<dbReference type="PROSITE" id="PS00616">
    <property type="entry name" value="HIS_ACID_PHOSPHAT_1"/>
    <property type="match status" value="1"/>
</dbReference>
<evidence type="ECO:0000256" key="1">
    <source>
        <dbReference type="ARBA" id="ARBA00000032"/>
    </source>
</evidence>
<dbReference type="InterPro" id="IPR033379">
    <property type="entry name" value="Acid_Pase_AS"/>
</dbReference>
<protein>
    <recommendedName>
        <fullName evidence="3">acid phosphatase</fullName>
        <ecNumber evidence="3">3.1.3.2</ecNumber>
    </recommendedName>
</protein>
<dbReference type="InterPro" id="IPR050645">
    <property type="entry name" value="Histidine_acid_phosphatase"/>
</dbReference>
<keyword evidence="4 8" id="KW-0732">Signal</keyword>
<organism evidence="9 10">
    <name type="scientific">Leptosia nina</name>
    <dbReference type="NCBI Taxonomy" id="320188"/>
    <lineage>
        <taxon>Eukaryota</taxon>
        <taxon>Metazoa</taxon>
        <taxon>Ecdysozoa</taxon>
        <taxon>Arthropoda</taxon>
        <taxon>Hexapoda</taxon>
        <taxon>Insecta</taxon>
        <taxon>Pterygota</taxon>
        <taxon>Neoptera</taxon>
        <taxon>Endopterygota</taxon>
        <taxon>Lepidoptera</taxon>
        <taxon>Glossata</taxon>
        <taxon>Ditrysia</taxon>
        <taxon>Papilionoidea</taxon>
        <taxon>Pieridae</taxon>
        <taxon>Pierinae</taxon>
        <taxon>Leptosia</taxon>
    </lineage>
</organism>
<feature type="signal peptide" evidence="8">
    <location>
        <begin position="1"/>
        <end position="16"/>
    </location>
</feature>
<keyword evidence="7" id="KW-0325">Glycoprotein</keyword>
<dbReference type="InterPro" id="IPR029033">
    <property type="entry name" value="His_PPase_superfam"/>
</dbReference>
<comment type="similarity">
    <text evidence="2">Belongs to the histidine acid phosphatase family.</text>
</comment>
<dbReference type="InterPro" id="IPR000560">
    <property type="entry name" value="His_Pase_clade-2"/>
</dbReference>
<accession>A0AAV1JMG6</accession>